<dbReference type="GO" id="GO:0004439">
    <property type="term" value="F:phosphatidylinositol-4,5-bisphosphate 5-phosphatase activity"/>
    <property type="evidence" value="ECO:0007669"/>
    <property type="project" value="TreeGrafter"/>
</dbReference>
<dbReference type="PANTHER" id="PTHR11200">
    <property type="entry name" value="INOSITOL 5-PHOSPHATASE"/>
    <property type="match status" value="1"/>
</dbReference>
<dbReference type="EMBL" id="JARK01000739">
    <property type="protein sequence ID" value="EYC35130.1"/>
    <property type="molecule type" value="Genomic_DNA"/>
</dbReference>
<dbReference type="GO" id="GO:0048488">
    <property type="term" value="P:synaptic vesicle endocytosis"/>
    <property type="evidence" value="ECO:0007669"/>
    <property type="project" value="TreeGrafter"/>
</dbReference>
<dbReference type="GO" id="GO:0098793">
    <property type="term" value="C:presynapse"/>
    <property type="evidence" value="ECO:0007669"/>
    <property type="project" value="GOC"/>
</dbReference>
<proteinExistence type="predicted"/>
<dbReference type="GO" id="GO:0046856">
    <property type="term" value="P:phosphatidylinositol dephosphorylation"/>
    <property type="evidence" value="ECO:0007669"/>
    <property type="project" value="InterPro"/>
</dbReference>
<reference evidence="3" key="1">
    <citation type="journal article" date="2015" name="Nat. Genet.">
        <title>The genome and transcriptome of the zoonotic hookworm Ancylostoma ceylanicum identify infection-specific gene families.</title>
        <authorList>
            <person name="Schwarz E.M."/>
            <person name="Hu Y."/>
            <person name="Antoshechkin I."/>
            <person name="Miller M.M."/>
            <person name="Sternberg P.W."/>
            <person name="Aroian R.V."/>
        </authorList>
    </citation>
    <scope>NUCLEOTIDE SEQUENCE</scope>
    <source>
        <strain evidence="3">HY135</strain>
    </source>
</reference>
<dbReference type="Gene3D" id="3.60.10.10">
    <property type="entry name" value="Endonuclease/exonuclease/phosphatase"/>
    <property type="match status" value="1"/>
</dbReference>
<accession>A0A016W679</accession>
<gene>
    <name evidence="2" type="primary">Acey_s1140.g3678</name>
    <name evidence="2" type="synonym">Acey-cil-1</name>
    <name evidence="2" type="ORF">Y032_1140g3678</name>
</gene>
<name>A0A016W679_9BILA</name>
<sequence>MVVPKPWHCLLYRSIHQNDLQMDWRVVIITYNVNMQRADEDDIEKLLAPAIAAKPSLLVIGMQEVSHGETVVGGTVITWQRQMFEWMNTRSDGLVLLAKTYQMTNQVTVFVKRTLIPSIRRIEFRFSRNTMGGLTGHKGSIGVKISLQNHTSMVFVVSHFIHDVISYDKRIAQFHSNQVCCFPEDDEIKAVFWLGDMNFRVEKNPEEAADMIKAKNEGKLLDKRVSN</sequence>
<organism evidence="2 3">
    <name type="scientific">Ancylostoma ceylanicum</name>
    <dbReference type="NCBI Taxonomy" id="53326"/>
    <lineage>
        <taxon>Eukaryota</taxon>
        <taxon>Metazoa</taxon>
        <taxon>Ecdysozoa</taxon>
        <taxon>Nematoda</taxon>
        <taxon>Chromadorea</taxon>
        <taxon>Rhabditida</taxon>
        <taxon>Rhabditina</taxon>
        <taxon>Rhabditomorpha</taxon>
        <taxon>Strongyloidea</taxon>
        <taxon>Ancylostomatidae</taxon>
        <taxon>Ancylostomatinae</taxon>
        <taxon>Ancylostoma</taxon>
    </lineage>
</organism>
<protein>
    <recommendedName>
        <fullName evidence="1">Inositol polyphosphate-related phosphatase domain-containing protein</fullName>
    </recommendedName>
</protein>
<dbReference type="SMART" id="SM00128">
    <property type="entry name" value="IPPc"/>
    <property type="match status" value="1"/>
</dbReference>
<dbReference type="Proteomes" id="UP000024635">
    <property type="component" value="Unassembled WGS sequence"/>
</dbReference>
<feature type="domain" description="Inositol polyphosphate-related phosphatase" evidence="1">
    <location>
        <begin position="22"/>
        <end position="226"/>
    </location>
</feature>
<dbReference type="PANTHER" id="PTHR11200:SF295">
    <property type="entry name" value="INOSITOL POLYPHOSPHATE 5-PHOSPHATASE"/>
    <property type="match status" value="1"/>
</dbReference>
<dbReference type="Pfam" id="PF22669">
    <property type="entry name" value="Exo_endo_phos2"/>
    <property type="match status" value="1"/>
</dbReference>
<comment type="caution">
    <text evidence="2">The sequence shown here is derived from an EMBL/GenBank/DDBJ whole genome shotgun (WGS) entry which is preliminary data.</text>
</comment>
<dbReference type="AlphaFoldDB" id="A0A016W679"/>
<keyword evidence="3" id="KW-1185">Reference proteome</keyword>
<dbReference type="InterPro" id="IPR046985">
    <property type="entry name" value="IP5"/>
</dbReference>
<dbReference type="OrthoDB" id="5830038at2759"/>
<dbReference type="SUPFAM" id="SSF56219">
    <property type="entry name" value="DNase I-like"/>
    <property type="match status" value="1"/>
</dbReference>
<dbReference type="InterPro" id="IPR000300">
    <property type="entry name" value="IPPc"/>
</dbReference>
<evidence type="ECO:0000259" key="1">
    <source>
        <dbReference type="SMART" id="SM00128"/>
    </source>
</evidence>
<dbReference type="InterPro" id="IPR036691">
    <property type="entry name" value="Endo/exonu/phosph_ase_sf"/>
</dbReference>
<evidence type="ECO:0000313" key="2">
    <source>
        <dbReference type="EMBL" id="EYC35130.1"/>
    </source>
</evidence>
<evidence type="ECO:0000313" key="3">
    <source>
        <dbReference type="Proteomes" id="UP000024635"/>
    </source>
</evidence>
<dbReference type="STRING" id="53326.A0A016W679"/>